<dbReference type="Gene3D" id="4.10.450.10">
    <property type="entry name" value="Glucose Oxidase, domain 2"/>
    <property type="match status" value="1"/>
</dbReference>
<dbReference type="InterPro" id="IPR012132">
    <property type="entry name" value="GMC_OxRdtase"/>
</dbReference>
<dbReference type="STRING" id="644352.J3PGM0"/>
<dbReference type="PANTHER" id="PTHR11552:SF201">
    <property type="entry name" value="GLUCOSE-METHANOL-CHOLINE OXIDOREDUCTASE N-TERMINAL DOMAIN-CONTAINING PROTEIN"/>
    <property type="match status" value="1"/>
</dbReference>
<evidence type="ECO:0000259" key="10">
    <source>
        <dbReference type="PROSITE" id="PS00624"/>
    </source>
</evidence>
<keyword evidence="3 7" id="KW-0285">Flavoprotein</keyword>
<evidence type="ECO:0000256" key="7">
    <source>
        <dbReference type="RuleBase" id="RU003968"/>
    </source>
</evidence>
<dbReference type="PROSITE" id="PS00624">
    <property type="entry name" value="GMC_OXRED_2"/>
    <property type="match status" value="1"/>
</dbReference>
<reference evidence="12" key="5">
    <citation type="submission" date="2018-04" db="UniProtKB">
        <authorList>
            <consortium name="EnsemblFungi"/>
        </authorList>
    </citation>
    <scope>IDENTIFICATION</scope>
    <source>
        <strain evidence="12">R3-111a-1</strain>
    </source>
</reference>
<evidence type="ECO:0000256" key="2">
    <source>
        <dbReference type="ARBA" id="ARBA00010790"/>
    </source>
</evidence>
<accession>J3PGM0</accession>
<dbReference type="InterPro" id="IPR027424">
    <property type="entry name" value="Glucose_Oxidase_domain_2"/>
</dbReference>
<evidence type="ECO:0000259" key="9">
    <source>
        <dbReference type="PROSITE" id="PS00623"/>
    </source>
</evidence>
<dbReference type="Gene3D" id="3.30.560.10">
    <property type="entry name" value="Glucose Oxidase, domain 3"/>
    <property type="match status" value="1"/>
</dbReference>
<reference evidence="11" key="2">
    <citation type="submission" date="2010-07" db="EMBL/GenBank/DDBJ databases">
        <authorList>
            <consortium name="The Broad Institute Genome Sequencing Platform"/>
            <consortium name="Broad Institute Genome Sequencing Center for Infectious Disease"/>
            <person name="Ma L.-J."/>
            <person name="Dead R."/>
            <person name="Young S."/>
            <person name="Zeng Q."/>
            <person name="Koehrsen M."/>
            <person name="Alvarado L."/>
            <person name="Berlin A."/>
            <person name="Chapman S.B."/>
            <person name="Chen Z."/>
            <person name="Freedman E."/>
            <person name="Gellesch M."/>
            <person name="Goldberg J."/>
            <person name="Griggs A."/>
            <person name="Gujja S."/>
            <person name="Heilman E.R."/>
            <person name="Heiman D."/>
            <person name="Hepburn T."/>
            <person name="Howarth C."/>
            <person name="Jen D."/>
            <person name="Larson L."/>
            <person name="Mehta T."/>
            <person name="Neiman D."/>
            <person name="Pearson M."/>
            <person name="Roberts A."/>
            <person name="Saif S."/>
            <person name="Shea T."/>
            <person name="Shenoy N."/>
            <person name="Sisk P."/>
            <person name="Stolte C."/>
            <person name="Sykes S."/>
            <person name="Walk T."/>
            <person name="White J."/>
            <person name="Yandava C."/>
            <person name="Haas B."/>
            <person name="Nusbaum C."/>
            <person name="Birren B."/>
        </authorList>
    </citation>
    <scope>NUCLEOTIDE SEQUENCE</scope>
    <source>
        <strain evidence="11">R3-111a-1</strain>
    </source>
</reference>
<dbReference type="PROSITE" id="PS00623">
    <property type="entry name" value="GMC_OXRED_1"/>
    <property type="match status" value="1"/>
</dbReference>
<dbReference type="HOGENOM" id="CLU_002865_6_1_1"/>
<feature type="chain" id="PRO_5015095264" evidence="8">
    <location>
        <begin position="24"/>
        <end position="605"/>
    </location>
</feature>
<evidence type="ECO:0000256" key="8">
    <source>
        <dbReference type="SAM" id="SignalP"/>
    </source>
</evidence>
<dbReference type="SUPFAM" id="SSF51905">
    <property type="entry name" value="FAD/NAD(P)-binding domain"/>
    <property type="match status" value="1"/>
</dbReference>
<gene>
    <name evidence="12" type="primary">20353107</name>
    <name evidence="11" type="ORF">GGTG_12649</name>
</gene>
<reference evidence="11" key="3">
    <citation type="submission" date="2010-09" db="EMBL/GenBank/DDBJ databases">
        <title>Annotation of Gaeumannomyces graminis var. tritici R3-111a-1.</title>
        <authorList>
            <consortium name="The Broad Institute Genome Sequencing Platform"/>
            <person name="Ma L.-J."/>
            <person name="Dead R."/>
            <person name="Young S.K."/>
            <person name="Zeng Q."/>
            <person name="Gargeya S."/>
            <person name="Fitzgerald M."/>
            <person name="Haas B."/>
            <person name="Abouelleil A."/>
            <person name="Alvarado L."/>
            <person name="Arachchi H.M."/>
            <person name="Berlin A."/>
            <person name="Brown A."/>
            <person name="Chapman S.B."/>
            <person name="Chen Z."/>
            <person name="Dunbar C."/>
            <person name="Freedman E."/>
            <person name="Gearin G."/>
            <person name="Gellesch M."/>
            <person name="Goldberg J."/>
            <person name="Griggs A."/>
            <person name="Gujja S."/>
            <person name="Heiman D."/>
            <person name="Howarth C."/>
            <person name="Larson L."/>
            <person name="Lui A."/>
            <person name="MacDonald P.J.P."/>
            <person name="Mehta T."/>
            <person name="Montmayeur A."/>
            <person name="Murphy C."/>
            <person name="Neiman D."/>
            <person name="Pearson M."/>
            <person name="Priest M."/>
            <person name="Roberts A."/>
            <person name="Saif S."/>
            <person name="Shea T."/>
            <person name="Shenoy N."/>
            <person name="Sisk P."/>
            <person name="Stolte C."/>
            <person name="Sykes S."/>
            <person name="Yandava C."/>
            <person name="Wortman J."/>
            <person name="Nusbaum C."/>
            <person name="Birren B."/>
        </authorList>
    </citation>
    <scope>NUCLEOTIDE SEQUENCE</scope>
    <source>
        <strain evidence="11">R3-111a-1</strain>
    </source>
</reference>
<evidence type="ECO:0000256" key="4">
    <source>
        <dbReference type="ARBA" id="ARBA00022827"/>
    </source>
</evidence>
<feature type="signal peptide" evidence="8">
    <location>
        <begin position="1"/>
        <end position="23"/>
    </location>
</feature>
<evidence type="ECO:0000313" key="12">
    <source>
        <dbReference type="EnsemblFungi" id="EJT69766"/>
    </source>
</evidence>
<keyword evidence="13" id="KW-1185">Reference proteome</keyword>
<keyword evidence="4 7" id="KW-0274">FAD</keyword>
<comment type="cofactor">
    <cofactor evidence="1">
        <name>FAD</name>
        <dbReference type="ChEBI" id="CHEBI:57692"/>
    </cofactor>
</comment>
<dbReference type="Pfam" id="PF05199">
    <property type="entry name" value="GMC_oxred_C"/>
    <property type="match status" value="1"/>
</dbReference>
<evidence type="ECO:0000256" key="3">
    <source>
        <dbReference type="ARBA" id="ARBA00022630"/>
    </source>
</evidence>
<organism evidence="11">
    <name type="scientific">Gaeumannomyces tritici (strain R3-111a-1)</name>
    <name type="common">Wheat and barley take-all root rot fungus</name>
    <name type="synonym">Gaeumannomyces graminis var. tritici</name>
    <dbReference type="NCBI Taxonomy" id="644352"/>
    <lineage>
        <taxon>Eukaryota</taxon>
        <taxon>Fungi</taxon>
        <taxon>Dikarya</taxon>
        <taxon>Ascomycota</taxon>
        <taxon>Pezizomycotina</taxon>
        <taxon>Sordariomycetes</taxon>
        <taxon>Sordariomycetidae</taxon>
        <taxon>Magnaporthales</taxon>
        <taxon>Magnaporthaceae</taxon>
        <taxon>Gaeumannomyces</taxon>
    </lineage>
</organism>
<evidence type="ECO:0000313" key="11">
    <source>
        <dbReference type="EMBL" id="EJT69766.1"/>
    </source>
</evidence>
<dbReference type="Proteomes" id="UP000006039">
    <property type="component" value="Unassembled WGS sequence"/>
</dbReference>
<dbReference type="AlphaFoldDB" id="J3PGM0"/>
<dbReference type="InterPro" id="IPR036188">
    <property type="entry name" value="FAD/NAD-bd_sf"/>
</dbReference>
<reference evidence="12" key="4">
    <citation type="journal article" date="2015" name="G3 (Bethesda)">
        <title>Genome sequences of three phytopathogenic species of the Magnaporthaceae family of fungi.</title>
        <authorList>
            <person name="Okagaki L.H."/>
            <person name="Nunes C.C."/>
            <person name="Sailsbery J."/>
            <person name="Clay B."/>
            <person name="Brown D."/>
            <person name="John T."/>
            <person name="Oh Y."/>
            <person name="Young N."/>
            <person name="Fitzgerald M."/>
            <person name="Haas B.J."/>
            <person name="Zeng Q."/>
            <person name="Young S."/>
            <person name="Adiconis X."/>
            <person name="Fan L."/>
            <person name="Levin J.Z."/>
            <person name="Mitchell T.K."/>
            <person name="Okubara P.A."/>
            <person name="Farman M.L."/>
            <person name="Kohn L.M."/>
            <person name="Birren B."/>
            <person name="Ma L.-J."/>
            <person name="Dean R.A."/>
        </authorList>
    </citation>
    <scope>NUCLEOTIDE SEQUENCE</scope>
    <source>
        <strain evidence="12">R3-111a-1</strain>
    </source>
</reference>
<dbReference type="VEuPathDB" id="FungiDB:GGTG_12649"/>
<evidence type="ECO:0000256" key="6">
    <source>
        <dbReference type="PIRSR" id="PIRSR000137-1"/>
    </source>
</evidence>
<protein>
    <submittedName>
        <fullName evidence="11">Glucose oxidase</fullName>
    </submittedName>
</protein>
<feature type="active site" description="Proton acceptor" evidence="6">
    <location>
        <position position="581"/>
    </location>
</feature>
<reference evidence="13" key="1">
    <citation type="submission" date="2010-07" db="EMBL/GenBank/DDBJ databases">
        <title>The genome sequence of Gaeumannomyces graminis var. tritici strain R3-111a-1.</title>
        <authorList>
            <consortium name="The Broad Institute Genome Sequencing Platform"/>
            <person name="Ma L.-J."/>
            <person name="Dead R."/>
            <person name="Young S."/>
            <person name="Zeng Q."/>
            <person name="Koehrsen M."/>
            <person name="Alvarado L."/>
            <person name="Berlin A."/>
            <person name="Chapman S.B."/>
            <person name="Chen Z."/>
            <person name="Freedman E."/>
            <person name="Gellesch M."/>
            <person name="Goldberg J."/>
            <person name="Griggs A."/>
            <person name="Gujja S."/>
            <person name="Heilman E.R."/>
            <person name="Heiman D."/>
            <person name="Hepburn T."/>
            <person name="Howarth C."/>
            <person name="Jen D."/>
            <person name="Larson L."/>
            <person name="Mehta T."/>
            <person name="Neiman D."/>
            <person name="Pearson M."/>
            <person name="Roberts A."/>
            <person name="Saif S."/>
            <person name="Shea T."/>
            <person name="Shenoy N."/>
            <person name="Sisk P."/>
            <person name="Stolte C."/>
            <person name="Sykes S."/>
            <person name="Walk T."/>
            <person name="White J."/>
            <person name="Yandava C."/>
            <person name="Haas B."/>
            <person name="Nusbaum C."/>
            <person name="Birren B."/>
        </authorList>
    </citation>
    <scope>NUCLEOTIDE SEQUENCE [LARGE SCALE GENOMIC DNA]</scope>
    <source>
        <strain evidence="13">R3-111a-1</strain>
    </source>
</reference>
<dbReference type="InterPro" id="IPR000172">
    <property type="entry name" value="GMC_OxRdtase_N"/>
</dbReference>
<dbReference type="RefSeq" id="XP_009228814.1">
    <property type="nucleotide sequence ID" value="XM_009230550.1"/>
</dbReference>
<feature type="domain" description="Glucose-methanol-choline oxidoreductase N-terminal" evidence="10">
    <location>
        <begin position="304"/>
        <end position="318"/>
    </location>
</feature>
<dbReference type="SUPFAM" id="SSF54373">
    <property type="entry name" value="FAD-linked reductases, C-terminal domain"/>
    <property type="match status" value="1"/>
</dbReference>
<comment type="similarity">
    <text evidence="2 7">Belongs to the GMC oxidoreductase family.</text>
</comment>
<evidence type="ECO:0000256" key="1">
    <source>
        <dbReference type="ARBA" id="ARBA00001974"/>
    </source>
</evidence>
<dbReference type="PIRSF" id="PIRSF000137">
    <property type="entry name" value="Alcohol_oxidase"/>
    <property type="match status" value="1"/>
</dbReference>
<dbReference type="Pfam" id="PF00732">
    <property type="entry name" value="GMC_oxred_N"/>
    <property type="match status" value="1"/>
</dbReference>
<sequence>MDKHKTGAMMVLYQAWLASAVAAEAFDYIVVGGGTAGLVVASRLSESPSVSVAVIEPGGDERGNPNVTDPDSWLLNFNTRTDWAYKTVPQPGVNGQPLDYHQGKALGGSSVINGMTYIRADAAEMDAWEALGNPGWNFSALFPYYLRSEAFTPPSEALQRAGVTYEPAMHNQRGMVHTGYPRGFTTDSPYTFSVREAFENLGVPHNVDPAGGSVYGVSTNPQTLDRGLNMRWDSARAYLHPAENRPNLKIIRGTGRRLTWASPGKGTRQGAGCQGKRASGIEYIAADGRSVELSANKEVILSAGSLRSPLILEASGIGNPRILKHLDIDVEIDLPGVGENFQEQPNTNFQYSSAANLTGHTVLQAFISAADLFGASAPAVAAHARAELPRWAELIASAADRPEHTAAVETLLRLQHDLIFGRGDDAPFAEVLALVAGGGVAGSAGWILFPFSRGSVHLASAAVADVDRPVIDPRLNLVGFDLRAQTEVGKWSERLWRTEPLASLGPVRVAPGLHVLPENATDEQWLEFTRTSTILGSHNLGTASMMSRELGGVVDPQLKVYGTSNVRVVDMSIFPMQHSGHPTATLYAIAERAAEIIKRSSVYKS</sequence>
<keyword evidence="5" id="KW-0560">Oxidoreductase</keyword>
<feature type="active site" description="Proton donor" evidence="6">
    <location>
        <position position="538"/>
    </location>
</feature>
<keyword evidence="8" id="KW-0732">Signal</keyword>
<dbReference type="InterPro" id="IPR007867">
    <property type="entry name" value="GMC_OxRtase_C"/>
</dbReference>
<dbReference type="OrthoDB" id="269227at2759"/>
<dbReference type="eggNOG" id="KOG1238">
    <property type="taxonomic scope" value="Eukaryota"/>
</dbReference>
<dbReference type="GO" id="GO:0050660">
    <property type="term" value="F:flavin adenine dinucleotide binding"/>
    <property type="evidence" value="ECO:0007669"/>
    <property type="project" value="InterPro"/>
</dbReference>
<evidence type="ECO:0000313" key="13">
    <source>
        <dbReference type="Proteomes" id="UP000006039"/>
    </source>
</evidence>
<name>J3PGM0_GAET3</name>
<dbReference type="EMBL" id="GL385403">
    <property type="protein sequence ID" value="EJT69766.1"/>
    <property type="molecule type" value="Genomic_DNA"/>
</dbReference>
<proteinExistence type="inferred from homology"/>
<evidence type="ECO:0000256" key="5">
    <source>
        <dbReference type="ARBA" id="ARBA00023002"/>
    </source>
</evidence>
<dbReference type="EnsemblFungi" id="EJT69766">
    <property type="protein sequence ID" value="EJT69766"/>
    <property type="gene ID" value="GGTG_12649"/>
</dbReference>
<dbReference type="Gene3D" id="3.50.50.60">
    <property type="entry name" value="FAD/NAD(P)-binding domain"/>
    <property type="match status" value="1"/>
</dbReference>
<dbReference type="GO" id="GO:0016614">
    <property type="term" value="F:oxidoreductase activity, acting on CH-OH group of donors"/>
    <property type="evidence" value="ECO:0007669"/>
    <property type="project" value="InterPro"/>
</dbReference>
<dbReference type="GeneID" id="20353107"/>
<dbReference type="PANTHER" id="PTHR11552">
    <property type="entry name" value="GLUCOSE-METHANOL-CHOLINE GMC OXIDOREDUCTASE"/>
    <property type="match status" value="1"/>
</dbReference>
<feature type="domain" description="Glucose-methanol-choline oxidoreductase N-terminal" evidence="9">
    <location>
        <begin position="103"/>
        <end position="126"/>
    </location>
</feature>